<accession>A0A5K3FK67</accession>
<dbReference type="AlphaFoldDB" id="A0A5K3FK67"/>
<keyword evidence="1" id="KW-0472">Membrane</keyword>
<organism evidence="2">
    <name type="scientific">Mesocestoides corti</name>
    <name type="common">Flatworm</name>
    <dbReference type="NCBI Taxonomy" id="53468"/>
    <lineage>
        <taxon>Eukaryota</taxon>
        <taxon>Metazoa</taxon>
        <taxon>Spiralia</taxon>
        <taxon>Lophotrochozoa</taxon>
        <taxon>Platyhelminthes</taxon>
        <taxon>Cestoda</taxon>
        <taxon>Eucestoda</taxon>
        <taxon>Cyclophyllidea</taxon>
        <taxon>Mesocestoididae</taxon>
        <taxon>Mesocestoides</taxon>
    </lineage>
</organism>
<keyword evidence="1" id="KW-0812">Transmembrane</keyword>
<sequence>MSCVWRTACNSCLMTDKEVVQLKKKKAKDLLEKQDCLSCKVFGSVACLAMAGYTAYWCRRQQTQYRGATRLVYLVSCVGVASGLAYMGIRRIFD</sequence>
<reference evidence="2" key="1">
    <citation type="submission" date="2019-11" db="UniProtKB">
        <authorList>
            <consortium name="WormBaseParasite"/>
        </authorList>
    </citation>
    <scope>IDENTIFICATION</scope>
</reference>
<evidence type="ECO:0000313" key="2">
    <source>
        <dbReference type="WBParaSite" id="MCU_009073-RA"/>
    </source>
</evidence>
<feature type="transmembrane region" description="Helical" evidence="1">
    <location>
        <begin position="71"/>
        <end position="89"/>
    </location>
</feature>
<feature type="transmembrane region" description="Helical" evidence="1">
    <location>
        <begin position="41"/>
        <end position="59"/>
    </location>
</feature>
<dbReference type="WBParaSite" id="MCU_009073-RA">
    <property type="protein sequence ID" value="MCU_009073-RA"/>
    <property type="gene ID" value="MCU_009073"/>
</dbReference>
<keyword evidence="1" id="KW-1133">Transmembrane helix</keyword>
<proteinExistence type="predicted"/>
<protein>
    <submittedName>
        <fullName evidence="2">DUF4536 domain-containing protein</fullName>
    </submittedName>
</protein>
<name>A0A5K3FK67_MESCO</name>
<evidence type="ECO:0000256" key="1">
    <source>
        <dbReference type="SAM" id="Phobius"/>
    </source>
</evidence>